<dbReference type="Gene3D" id="1.20.1250.20">
    <property type="entry name" value="MFS general substrate transporter like domains"/>
    <property type="match status" value="1"/>
</dbReference>
<dbReference type="GO" id="GO:0005886">
    <property type="term" value="C:plasma membrane"/>
    <property type="evidence" value="ECO:0007669"/>
    <property type="project" value="UniProtKB-SubCell"/>
</dbReference>
<feature type="transmembrane region" description="Helical" evidence="6">
    <location>
        <begin position="136"/>
        <end position="160"/>
    </location>
</feature>
<comment type="subcellular location">
    <subcellularLocation>
        <location evidence="1">Cell membrane</location>
        <topology evidence="1">Multi-pass membrane protein</topology>
    </subcellularLocation>
</comment>
<feature type="transmembrane region" description="Helical" evidence="6">
    <location>
        <begin position="12"/>
        <end position="31"/>
    </location>
</feature>
<feature type="transmembrane region" description="Helical" evidence="6">
    <location>
        <begin position="77"/>
        <end position="95"/>
    </location>
</feature>
<comment type="caution">
    <text evidence="8">The sequence shown here is derived from an EMBL/GenBank/DDBJ whole genome shotgun (WGS) entry which is preliminary data.</text>
</comment>
<feature type="domain" description="Major facilitator superfamily (MFS) profile" evidence="7">
    <location>
        <begin position="12"/>
        <end position="335"/>
    </location>
</feature>
<dbReference type="InterPro" id="IPR020846">
    <property type="entry name" value="MFS_dom"/>
</dbReference>
<dbReference type="PROSITE" id="PS50850">
    <property type="entry name" value="MFS"/>
    <property type="match status" value="1"/>
</dbReference>
<keyword evidence="5 6" id="KW-0472">Membrane</keyword>
<dbReference type="RefSeq" id="WP_004118134.1">
    <property type="nucleotide sequence ID" value="NZ_CABEJA010000028.1"/>
</dbReference>
<keyword evidence="2" id="KW-1003">Cell membrane</keyword>
<sequence length="335" mass="35556">MQNHLTTSQRRALWALSLAYFIQATGSLSVAGSLGSISQEWGISDAQSARLLSIFGLTFALGAPLAQVLFGKLMRRTQVLAGMLVFGLGAFIFAIAPDYKVLVASRIVMGLGASLIGPVLVALGAELVAPKERGSAIATILLGVSMASMVGIPLATWVASAWGARLLFMLVTLVSLVTAAGVWILVPNEVKGADIHLRQVARVLTEGKTLTAFLVVFFITSGVYDMYAFISPIIRDRWQGDISSVSIALAVIGIAGIVGNLFVTRAARHYSAEQLLVAGLTLLVADMLIIILLPAQLSLLYILLVVWAFSTDLLALVPLMASEPNGIEKLRELAV</sequence>
<feature type="transmembrane region" description="Helical" evidence="6">
    <location>
        <begin position="275"/>
        <end position="293"/>
    </location>
</feature>
<dbReference type="PANTHER" id="PTHR43124:SF10">
    <property type="entry name" value="PURINE EFFLUX PUMP PBUE"/>
    <property type="match status" value="1"/>
</dbReference>
<proteinExistence type="predicted"/>
<dbReference type="AlphaFoldDB" id="A0AB35WJQ9"/>
<organism evidence="8 9">
    <name type="scientific">Klebsiella michiganensis</name>
    <dbReference type="NCBI Taxonomy" id="1134687"/>
    <lineage>
        <taxon>Bacteria</taxon>
        <taxon>Pseudomonadati</taxon>
        <taxon>Pseudomonadota</taxon>
        <taxon>Gammaproteobacteria</taxon>
        <taxon>Enterobacterales</taxon>
        <taxon>Enterobacteriaceae</taxon>
        <taxon>Klebsiella/Raoultella group</taxon>
        <taxon>Klebsiella</taxon>
    </lineage>
</organism>
<reference evidence="8" key="2">
    <citation type="submission" date="2024-01" db="EMBL/GenBank/DDBJ databases">
        <authorList>
            <person name="Macesic N."/>
        </authorList>
    </citation>
    <scope>NUCLEOTIDE SEQUENCE</scope>
    <source>
        <strain evidence="8">CPO078</strain>
    </source>
</reference>
<dbReference type="InterPro" id="IPR036259">
    <property type="entry name" value="MFS_trans_sf"/>
</dbReference>
<dbReference type="Proteomes" id="UP001175817">
    <property type="component" value="Unassembled WGS sequence"/>
</dbReference>
<evidence type="ECO:0000256" key="2">
    <source>
        <dbReference type="ARBA" id="ARBA00022475"/>
    </source>
</evidence>
<protein>
    <submittedName>
        <fullName evidence="8">MFS transporter</fullName>
    </submittedName>
</protein>
<name>A0AB35WJQ9_9ENTR</name>
<dbReference type="InterPro" id="IPR050189">
    <property type="entry name" value="MFS_Efflux_Transporters"/>
</dbReference>
<accession>A0AB35WJQ9</accession>
<feature type="transmembrane region" description="Helical" evidence="6">
    <location>
        <begin position="207"/>
        <end position="230"/>
    </location>
</feature>
<feature type="transmembrane region" description="Helical" evidence="6">
    <location>
        <begin position="242"/>
        <end position="263"/>
    </location>
</feature>
<evidence type="ECO:0000256" key="5">
    <source>
        <dbReference type="ARBA" id="ARBA00023136"/>
    </source>
</evidence>
<evidence type="ECO:0000313" key="9">
    <source>
        <dbReference type="Proteomes" id="UP001175817"/>
    </source>
</evidence>
<reference evidence="8" key="1">
    <citation type="journal article" date="2023" name="Nat. Commun.">
        <title>Genomic dissection of endemic carbapenem resistance reveals metallo-beta-lactamase dissemination through clonal, plasmid and integron transfer.</title>
        <authorList>
            <person name="Macesic N."/>
            <person name="Hawkey J."/>
            <person name="Vezina B."/>
            <person name="Wisniewski J.A."/>
            <person name="Cottingham H."/>
            <person name="Blakeway L.V."/>
            <person name="Harshegyi T."/>
            <person name="Pragastis K."/>
            <person name="Badoordeen G.Z."/>
            <person name="Dennison A."/>
            <person name="Spelman D.W."/>
            <person name="Jenney A.W.J."/>
            <person name="Peleg A.Y."/>
        </authorList>
    </citation>
    <scope>NUCLEOTIDE SEQUENCE</scope>
    <source>
        <strain evidence="8">CPO078</strain>
    </source>
</reference>
<evidence type="ECO:0000259" key="7">
    <source>
        <dbReference type="PROSITE" id="PS50850"/>
    </source>
</evidence>
<feature type="transmembrane region" description="Helical" evidence="6">
    <location>
        <begin position="51"/>
        <end position="70"/>
    </location>
</feature>
<feature type="transmembrane region" description="Helical" evidence="6">
    <location>
        <begin position="299"/>
        <end position="321"/>
    </location>
</feature>
<evidence type="ECO:0000256" key="4">
    <source>
        <dbReference type="ARBA" id="ARBA00022989"/>
    </source>
</evidence>
<evidence type="ECO:0000256" key="1">
    <source>
        <dbReference type="ARBA" id="ARBA00004651"/>
    </source>
</evidence>
<dbReference type="InterPro" id="IPR011701">
    <property type="entry name" value="MFS"/>
</dbReference>
<keyword evidence="4 6" id="KW-1133">Transmembrane helix</keyword>
<feature type="transmembrane region" description="Helical" evidence="6">
    <location>
        <begin position="166"/>
        <end position="186"/>
    </location>
</feature>
<evidence type="ECO:0000256" key="6">
    <source>
        <dbReference type="SAM" id="Phobius"/>
    </source>
</evidence>
<dbReference type="EMBL" id="JARTTH020000002">
    <property type="protein sequence ID" value="MEC6054635.1"/>
    <property type="molecule type" value="Genomic_DNA"/>
</dbReference>
<dbReference type="GO" id="GO:0022857">
    <property type="term" value="F:transmembrane transporter activity"/>
    <property type="evidence" value="ECO:0007669"/>
    <property type="project" value="InterPro"/>
</dbReference>
<gene>
    <name evidence="8" type="ORF">QAB24_029735</name>
</gene>
<dbReference type="PANTHER" id="PTHR43124">
    <property type="entry name" value="PURINE EFFLUX PUMP PBUE"/>
    <property type="match status" value="1"/>
</dbReference>
<keyword evidence="3 6" id="KW-0812">Transmembrane</keyword>
<evidence type="ECO:0000256" key="3">
    <source>
        <dbReference type="ARBA" id="ARBA00022692"/>
    </source>
</evidence>
<evidence type="ECO:0000313" key="8">
    <source>
        <dbReference type="EMBL" id="MEC6054635.1"/>
    </source>
</evidence>
<feature type="transmembrane region" description="Helical" evidence="6">
    <location>
        <begin position="107"/>
        <end position="129"/>
    </location>
</feature>
<dbReference type="Pfam" id="PF07690">
    <property type="entry name" value="MFS_1"/>
    <property type="match status" value="1"/>
</dbReference>
<dbReference type="CDD" id="cd17324">
    <property type="entry name" value="MFS_NepI_like"/>
    <property type="match status" value="1"/>
</dbReference>
<dbReference type="SUPFAM" id="SSF103473">
    <property type="entry name" value="MFS general substrate transporter"/>
    <property type="match status" value="1"/>
</dbReference>